<feature type="signal peptide" evidence="2">
    <location>
        <begin position="1"/>
        <end position="21"/>
    </location>
</feature>
<accession>A0ABR4WH05</accession>
<feature type="chain" id="PRO_5046028383" description="Lipoprotein" evidence="2">
    <location>
        <begin position="22"/>
        <end position="244"/>
    </location>
</feature>
<comment type="caution">
    <text evidence="3">The sequence shown here is derived from an EMBL/GenBank/DDBJ whole genome shotgun (WGS) entry which is preliminary data.</text>
</comment>
<reference evidence="3 4" key="1">
    <citation type="submission" date="2012-09" db="EMBL/GenBank/DDBJ databases">
        <title>Genome Sequence of alkane-degrading Bacterium Alcanivorax jadensis T9.</title>
        <authorList>
            <person name="Lai Q."/>
            <person name="Shao Z."/>
        </authorList>
    </citation>
    <scope>NUCLEOTIDE SEQUENCE [LARGE SCALE GENOMIC DNA]</scope>
    <source>
        <strain evidence="3 4">T9</strain>
    </source>
</reference>
<organism evidence="3 4">
    <name type="scientific">Alcanivorax jadensis T9</name>
    <dbReference type="NCBI Taxonomy" id="1177181"/>
    <lineage>
        <taxon>Bacteria</taxon>
        <taxon>Pseudomonadati</taxon>
        <taxon>Pseudomonadota</taxon>
        <taxon>Gammaproteobacteria</taxon>
        <taxon>Oceanospirillales</taxon>
        <taxon>Alcanivoracaceae</taxon>
        <taxon>Alcanivorax</taxon>
    </lineage>
</organism>
<name>A0ABR4WH05_9GAMM</name>
<dbReference type="RefSeq" id="WP_035245012.1">
    <property type="nucleotide sequence ID" value="NZ_ARXU01000002.1"/>
</dbReference>
<keyword evidence="4" id="KW-1185">Reference proteome</keyword>
<dbReference type="EMBL" id="ARXU01000002">
    <property type="protein sequence ID" value="KGD62334.1"/>
    <property type="molecule type" value="Genomic_DNA"/>
</dbReference>
<protein>
    <recommendedName>
        <fullName evidence="5">Lipoprotein</fullName>
    </recommendedName>
</protein>
<gene>
    <name evidence="3" type="ORF">T9A_00625</name>
</gene>
<sequence>MKFSALAFGLCSLCLLSPLSAQESAPPPCGSPVAVPDKPALEDYPDYSDFLLQVMQYKQANRQQANHQAACPQDYEPDPVASSDPTVIDQPETLDSALARTERLSPIDYQRNRTWYNRSTSQSFGLPALPGNSLAGEHIRTLLGNAGSDTPLVLPMTIVGMQLNGLNDGGDARNLLTEQLYRNLFGEERKADLATLMAGNPNAIVEISSNGNLMLYLDVNNESVLTTGLIEVESCLSSGCENSP</sequence>
<evidence type="ECO:0000313" key="3">
    <source>
        <dbReference type="EMBL" id="KGD62334.1"/>
    </source>
</evidence>
<proteinExistence type="predicted"/>
<evidence type="ECO:0000256" key="2">
    <source>
        <dbReference type="SAM" id="SignalP"/>
    </source>
</evidence>
<evidence type="ECO:0000313" key="4">
    <source>
        <dbReference type="Proteomes" id="UP000029443"/>
    </source>
</evidence>
<evidence type="ECO:0000256" key="1">
    <source>
        <dbReference type="SAM" id="MobiDB-lite"/>
    </source>
</evidence>
<keyword evidence="2" id="KW-0732">Signal</keyword>
<evidence type="ECO:0008006" key="5">
    <source>
        <dbReference type="Google" id="ProtNLM"/>
    </source>
</evidence>
<dbReference type="Proteomes" id="UP000029443">
    <property type="component" value="Unassembled WGS sequence"/>
</dbReference>
<feature type="region of interest" description="Disordered" evidence="1">
    <location>
        <begin position="67"/>
        <end position="88"/>
    </location>
</feature>